<dbReference type="EMBL" id="JRHH01000003">
    <property type="protein sequence ID" value="KGD67911.1"/>
    <property type="molecule type" value="Genomic_DNA"/>
</dbReference>
<name>A0A095STC5_9FLAO</name>
<keyword evidence="2" id="KW-1185">Reference proteome</keyword>
<reference evidence="1 2" key="1">
    <citation type="submission" date="2014-09" db="EMBL/GenBank/DDBJ databases">
        <title>Whole Genome Shotgun of Flavobacterium aquatile LMG 4008.</title>
        <authorList>
            <person name="Gale A.N."/>
            <person name="Pipes S.E."/>
            <person name="Newman J.D."/>
        </authorList>
    </citation>
    <scope>NUCLEOTIDE SEQUENCE [LARGE SCALE GENOMIC DNA]</scope>
    <source>
        <strain evidence="1 2">LMG 4008</strain>
    </source>
</reference>
<accession>A0A095STC5</accession>
<dbReference type="RefSeq" id="WP_035125485.1">
    <property type="nucleotide sequence ID" value="NZ_JRHH01000003.1"/>
</dbReference>
<organism evidence="1 2">
    <name type="scientific">Flavobacterium aquatile LMG 4008 = ATCC 11947</name>
    <dbReference type="NCBI Taxonomy" id="1453498"/>
    <lineage>
        <taxon>Bacteria</taxon>
        <taxon>Pseudomonadati</taxon>
        <taxon>Bacteroidota</taxon>
        <taxon>Flavobacteriia</taxon>
        <taxon>Flavobacteriales</taxon>
        <taxon>Flavobacteriaceae</taxon>
        <taxon>Flavobacterium</taxon>
    </lineage>
</organism>
<evidence type="ECO:0000313" key="2">
    <source>
        <dbReference type="Proteomes" id="UP000029554"/>
    </source>
</evidence>
<gene>
    <name evidence="1" type="ORF">LG45_06270</name>
</gene>
<sequence>MAEYLIVNEKDIESIYEPELYTLNDDFFPNYKFLNTIETIKSCMIFYSLFGYGDSGDYEREYFDYKKYNSKYPNTYRGIDYKKLNVLLDFDLFENDLNTYISNLESRFIGELENNITKPNFEIPLMQFLKKIQESINFLILLDLSKNRIKQLVKEKFIKSYYRVIEILREKYFILYDKSFLVLEKNEKPKKEAKLADWHCVFIEIILGKINIERVNVYSTTYIYNNIEFDNPTDIGKEIARNYKKKEDSLRPILTDSINGGLSKNIFVKKNLKKMNELIDVYGNNMCDYFKDIFDKLN</sequence>
<dbReference type="STRING" id="1453498.LG45_06270"/>
<dbReference type="AlphaFoldDB" id="A0A095STC5"/>
<comment type="caution">
    <text evidence="1">The sequence shown here is derived from an EMBL/GenBank/DDBJ whole genome shotgun (WGS) entry which is preliminary data.</text>
</comment>
<proteinExistence type="predicted"/>
<dbReference type="Proteomes" id="UP000029554">
    <property type="component" value="Unassembled WGS sequence"/>
</dbReference>
<protein>
    <submittedName>
        <fullName evidence="1">Uncharacterized protein</fullName>
    </submittedName>
</protein>
<evidence type="ECO:0000313" key="1">
    <source>
        <dbReference type="EMBL" id="KGD67911.1"/>
    </source>
</evidence>